<keyword evidence="4" id="KW-0012">Acyltransferase</keyword>
<feature type="compositionally biased region" description="Low complexity" evidence="6">
    <location>
        <begin position="50"/>
        <end position="59"/>
    </location>
</feature>
<dbReference type="SUPFAM" id="SSF55729">
    <property type="entry name" value="Acyl-CoA N-acyltransferases (Nat)"/>
    <property type="match status" value="1"/>
</dbReference>
<comment type="similarity">
    <text evidence="1">Belongs to the HAT1 family.</text>
</comment>
<dbReference type="EMBL" id="CDMY01000781">
    <property type="protein sequence ID" value="CEM33348.1"/>
    <property type="molecule type" value="Genomic_DNA"/>
</dbReference>
<evidence type="ECO:0000313" key="9">
    <source>
        <dbReference type="Proteomes" id="UP000041254"/>
    </source>
</evidence>
<comment type="catalytic activity">
    <reaction evidence="5">
        <text>L-lysyl-[protein] + acetyl-CoA = N(6)-acetyl-L-lysyl-[protein] + CoA + H(+)</text>
        <dbReference type="Rhea" id="RHEA:45948"/>
        <dbReference type="Rhea" id="RHEA-COMP:9752"/>
        <dbReference type="Rhea" id="RHEA-COMP:10731"/>
        <dbReference type="ChEBI" id="CHEBI:15378"/>
        <dbReference type="ChEBI" id="CHEBI:29969"/>
        <dbReference type="ChEBI" id="CHEBI:57287"/>
        <dbReference type="ChEBI" id="CHEBI:57288"/>
        <dbReference type="ChEBI" id="CHEBI:61930"/>
        <dbReference type="EC" id="2.3.1.48"/>
    </reaction>
</comment>
<dbReference type="PhylomeDB" id="A0A0G4GRX1"/>
<feature type="compositionally biased region" description="Basic and acidic residues" evidence="6">
    <location>
        <begin position="60"/>
        <end position="69"/>
    </location>
</feature>
<dbReference type="VEuPathDB" id="CryptoDB:Vbra_18507"/>
<dbReference type="Gene3D" id="3.90.360.10">
    <property type="entry name" value="Histone acetyl transferase 1 (HAT1), N-terminal domain"/>
    <property type="match status" value="1"/>
</dbReference>
<dbReference type="Pfam" id="PF10394">
    <property type="entry name" value="Hat1_N"/>
    <property type="match status" value="1"/>
</dbReference>
<reference evidence="8 9" key="1">
    <citation type="submission" date="2014-11" db="EMBL/GenBank/DDBJ databases">
        <authorList>
            <person name="Zhu J."/>
            <person name="Qi W."/>
            <person name="Song R."/>
        </authorList>
    </citation>
    <scope>NUCLEOTIDE SEQUENCE [LARGE SCALE GENOMIC DNA]</scope>
</reference>
<accession>A0A0G4GRX1</accession>
<feature type="compositionally biased region" description="Gly residues" evidence="6">
    <location>
        <begin position="541"/>
        <end position="553"/>
    </location>
</feature>
<evidence type="ECO:0000256" key="3">
    <source>
        <dbReference type="ARBA" id="ARBA00022679"/>
    </source>
</evidence>
<evidence type="ECO:0000256" key="5">
    <source>
        <dbReference type="ARBA" id="ARBA00048017"/>
    </source>
</evidence>
<evidence type="ECO:0000256" key="4">
    <source>
        <dbReference type="ARBA" id="ARBA00023315"/>
    </source>
</evidence>
<dbReference type="Proteomes" id="UP000041254">
    <property type="component" value="Unassembled WGS sequence"/>
</dbReference>
<dbReference type="Gene3D" id="3.40.630.30">
    <property type="match status" value="1"/>
</dbReference>
<dbReference type="InParanoid" id="A0A0G4GRX1"/>
<dbReference type="InterPro" id="IPR037113">
    <property type="entry name" value="Hat1_N_sf"/>
</dbReference>
<dbReference type="OrthoDB" id="10253098at2759"/>
<dbReference type="EC" id="2.3.1.48" evidence="2"/>
<dbReference type="GO" id="GO:0031509">
    <property type="term" value="P:subtelomeric heterochromatin formation"/>
    <property type="evidence" value="ECO:0007669"/>
    <property type="project" value="InterPro"/>
</dbReference>
<dbReference type="AlphaFoldDB" id="A0A0G4GRX1"/>
<dbReference type="InterPro" id="IPR017380">
    <property type="entry name" value="Hist_AcTrfase_B-typ_cat-su"/>
</dbReference>
<evidence type="ECO:0000256" key="1">
    <source>
        <dbReference type="ARBA" id="ARBA00010543"/>
    </source>
</evidence>
<dbReference type="GO" id="GO:0004402">
    <property type="term" value="F:histone acetyltransferase activity"/>
    <property type="evidence" value="ECO:0007669"/>
    <property type="project" value="InterPro"/>
</dbReference>
<evidence type="ECO:0000256" key="2">
    <source>
        <dbReference type="ARBA" id="ARBA00013184"/>
    </source>
</evidence>
<gene>
    <name evidence="8" type="ORF">Vbra_18507</name>
</gene>
<evidence type="ECO:0000256" key="6">
    <source>
        <dbReference type="SAM" id="MobiDB-lite"/>
    </source>
</evidence>
<protein>
    <recommendedName>
        <fullName evidence="2">histone acetyltransferase</fullName>
        <ecNumber evidence="2">2.3.1.48</ecNumber>
    </recommendedName>
</protein>
<organism evidence="8 9">
    <name type="scientific">Vitrella brassicaformis (strain CCMP3155)</name>
    <dbReference type="NCBI Taxonomy" id="1169540"/>
    <lineage>
        <taxon>Eukaryota</taxon>
        <taxon>Sar</taxon>
        <taxon>Alveolata</taxon>
        <taxon>Colpodellida</taxon>
        <taxon>Vitrellaceae</taxon>
        <taxon>Vitrella</taxon>
    </lineage>
</organism>
<feature type="region of interest" description="Disordered" evidence="6">
    <location>
        <begin position="481"/>
        <end position="593"/>
    </location>
</feature>
<feature type="compositionally biased region" description="Basic and acidic residues" evidence="6">
    <location>
        <begin position="433"/>
        <end position="451"/>
    </location>
</feature>
<name>A0A0G4GRX1_VITBC</name>
<dbReference type="PANTHER" id="PTHR12046">
    <property type="entry name" value="HISTONE ACETYLTRANSFERASE TYPE B CATALYTIC SUBUNIT"/>
    <property type="match status" value="1"/>
</dbReference>
<feature type="compositionally biased region" description="Low complexity" evidence="6">
    <location>
        <begin position="645"/>
        <end position="654"/>
    </location>
</feature>
<feature type="domain" description="Histone acetyl transferase HAT1 N-terminal" evidence="7">
    <location>
        <begin position="93"/>
        <end position="236"/>
    </location>
</feature>
<proteinExistence type="inferred from homology"/>
<dbReference type="GO" id="GO:0000781">
    <property type="term" value="C:chromosome, telomeric region"/>
    <property type="evidence" value="ECO:0007669"/>
    <property type="project" value="GOC"/>
</dbReference>
<dbReference type="STRING" id="1169540.A0A0G4GRX1"/>
<dbReference type="GO" id="GO:0005634">
    <property type="term" value="C:nucleus"/>
    <property type="evidence" value="ECO:0007669"/>
    <property type="project" value="InterPro"/>
</dbReference>
<feature type="region of interest" description="Disordered" evidence="6">
    <location>
        <begin position="1"/>
        <end position="69"/>
    </location>
</feature>
<sequence>MLTGLLDRVWPRRSTRAHPQPAEGTSPSVSEPLRLPITSSSSSRRHQGASSNPSSMGEPSSKKQRLEGRVGTRSLRVNALSSVFFHPCECLDDYRKPPVTFSPSFAHHFFDTDQVIMGFEELAVRIYYIPDTFDLFVKVEGESPSFQASRERVMACLTNVAFPGGFCPSEHDFVAKLECRTTRGWPFLPPGERVGVLGHTAGAGDEQIEVRRCTFDDSEFKSLHRRMEWFLHWFIDGISEIDQDERWHVYVAYKRPLTSPGGVDYPSHSRKLRPRASSGRPGCLSLCGFATTYTFWSLPSSRRRLSQFLIFPHYQRKGVGMELLQLIYQQTLDDPDVGQMGVEDPAPAFVQLRDVVTVKLAIDRNLVSPLALYPPPPGAEVPSSASAAFPASSGLGLTNGHFQPELPLDRTRNRTRALHNALNDTGASSGGRPPRDSSRRWTRSAAERQQSEESDVLMAGLMMPNGVPGAASSAAAAASASAASGGMSRRSQKRRLSVGDGMDIDSGVPAVAARDVAMSTRSRARGRDGGGASSSSAAAAAGGGGVGVGGGASHHGTGRSGMSLRGGRGKRSMGRSEGRKMKKVNPDAGKGDATGSIPTIDCLVLNMKETKQQATRMTEVLQFARLLPHPLPAQIPPSYLAPGTSSNGHTNGYHNGHHSDSMELEAVPSSSSASNGLVLGLGGAGGGSGGEDGDWLQTYRLSVKHRVRKDLIEEFHTVSKEEGDLDYFCLCDMWNGDRTLTRHWMKKALQDEWEELVQSYFKSVKKLRRIFPPPPHIKAASRRHR</sequence>
<feature type="region of interest" description="Disordered" evidence="6">
    <location>
        <begin position="641"/>
        <end position="671"/>
    </location>
</feature>
<keyword evidence="9" id="KW-1185">Reference proteome</keyword>
<dbReference type="InterPro" id="IPR016181">
    <property type="entry name" value="Acyl_CoA_acyltransferase"/>
</dbReference>
<evidence type="ECO:0000259" key="7">
    <source>
        <dbReference type="Pfam" id="PF10394"/>
    </source>
</evidence>
<evidence type="ECO:0000313" key="8">
    <source>
        <dbReference type="EMBL" id="CEM33348.1"/>
    </source>
</evidence>
<feature type="region of interest" description="Disordered" evidence="6">
    <location>
        <begin position="421"/>
        <end position="453"/>
    </location>
</feature>
<dbReference type="InterPro" id="IPR019467">
    <property type="entry name" value="Hat1_N"/>
</dbReference>
<keyword evidence="3" id="KW-0808">Transferase</keyword>